<dbReference type="PANTHER" id="PTHR43802">
    <property type="entry name" value="ENOYL-COA HYDRATASE"/>
    <property type="match status" value="1"/>
</dbReference>
<sequence>MIEPMRENAVRVEKTGPVTTVILNRPHARNAVDGPTAAALLAAFTEFDADPEASVAVLWGDNGTFCAGADLKSMGTDRGNELHPHGPGPMGPSRLRLSKPVIAAISGHAVAGGIELALWCDLRVVEEDAVLGVFCRRWGVPLIDGGTIRLPRLIGHSRAMDLILTGRPVAAPEALDIGLANRVVPRGQARAAAETLAAEIAAFPQQCVRADRDSAIAQWGMAEEAALDNEFGSIERVAAEALEGAGRFAAGAGRHGAGV</sequence>
<evidence type="ECO:0000313" key="7">
    <source>
        <dbReference type="EMBL" id="TDZ83348.1"/>
    </source>
</evidence>
<evidence type="ECO:0000256" key="5">
    <source>
        <dbReference type="ARBA" id="ARBA00023717"/>
    </source>
</evidence>
<dbReference type="SUPFAM" id="SSF52096">
    <property type="entry name" value="ClpP/crotonase"/>
    <property type="match status" value="1"/>
</dbReference>
<comment type="catalytic activity">
    <reaction evidence="5">
        <text>a 4-saturated-(3S)-3-hydroxyacyl-CoA = a (3E)-enoyl-CoA + H2O</text>
        <dbReference type="Rhea" id="RHEA:20724"/>
        <dbReference type="ChEBI" id="CHEBI:15377"/>
        <dbReference type="ChEBI" id="CHEBI:58521"/>
        <dbReference type="ChEBI" id="CHEBI:137480"/>
        <dbReference type="EC" id="4.2.1.17"/>
    </reaction>
</comment>
<reference evidence="7 8" key="1">
    <citation type="journal article" date="2019" name="Sci. Rep.">
        <title>Extended insight into the Mycobacterium chelonae-abscessus complex through whole genome sequencing of Mycobacterium salmoniphilum outbreak and Mycobacterium salmoniphilum-like strains.</title>
        <authorList>
            <person name="Behra P.R.K."/>
            <person name="Das S."/>
            <person name="Pettersson B.M.F."/>
            <person name="Shirreff L."/>
            <person name="DuCote T."/>
            <person name="Jacobsson K.G."/>
            <person name="Ennis D.G."/>
            <person name="Kirsebom L.A."/>
        </authorList>
    </citation>
    <scope>NUCLEOTIDE SEQUENCE [LARGE SCALE GENOMIC DNA]</scope>
    <source>
        <strain evidence="7 8">DE 4585</strain>
    </source>
</reference>
<dbReference type="PANTHER" id="PTHR43802:SF1">
    <property type="entry name" value="IP11341P-RELATED"/>
    <property type="match status" value="1"/>
</dbReference>
<keyword evidence="3" id="KW-0443">Lipid metabolism</keyword>
<dbReference type="InterPro" id="IPR029045">
    <property type="entry name" value="ClpP/crotonase-like_dom_sf"/>
</dbReference>
<comment type="similarity">
    <text evidence="2 6">Belongs to the enoyl-CoA hydratase/isomerase family.</text>
</comment>
<dbReference type="GO" id="GO:0006631">
    <property type="term" value="P:fatty acid metabolic process"/>
    <property type="evidence" value="ECO:0007669"/>
    <property type="project" value="UniProtKB-KW"/>
</dbReference>
<accession>A0A4R8S526</accession>
<evidence type="ECO:0000256" key="1">
    <source>
        <dbReference type="ARBA" id="ARBA00002994"/>
    </source>
</evidence>
<dbReference type="Proteomes" id="UP000295117">
    <property type="component" value="Unassembled WGS sequence"/>
</dbReference>
<dbReference type="Pfam" id="PF00378">
    <property type="entry name" value="ECH_1"/>
    <property type="match status" value="1"/>
</dbReference>
<keyword evidence="3" id="KW-0276">Fatty acid metabolism</keyword>
<dbReference type="InterPro" id="IPR018376">
    <property type="entry name" value="Enoyl-CoA_hyd/isom_CS"/>
</dbReference>
<dbReference type="EMBL" id="PECH01000006">
    <property type="protein sequence ID" value="TDZ83348.1"/>
    <property type="molecule type" value="Genomic_DNA"/>
</dbReference>
<evidence type="ECO:0000256" key="2">
    <source>
        <dbReference type="ARBA" id="ARBA00005254"/>
    </source>
</evidence>
<dbReference type="NCBIfam" id="NF006108">
    <property type="entry name" value="PRK08259.1"/>
    <property type="match status" value="1"/>
</dbReference>
<evidence type="ECO:0000256" key="3">
    <source>
        <dbReference type="ARBA" id="ARBA00022832"/>
    </source>
</evidence>
<dbReference type="PROSITE" id="PS00166">
    <property type="entry name" value="ENOYL_COA_HYDRATASE"/>
    <property type="match status" value="1"/>
</dbReference>
<dbReference type="AlphaFoldDB" id="A0A4R8S526"/>
<proteinExistence type="inferred from homology"/>
<evidence type="ECO:0000313" key="8">
    <source>
        <dbReference type="Proteomes" id="UP000295117"/>
    </source>
</evidence>
<comment type="catalytic activity">
    <reaction evidence="4">
        <text>a (3S)-3-hydroxyacyl-CoA = a (2E)-enoyl-CoA + H2O</text>
        <dbReference type="Rhea" id="RHEA:16105"/>
        <dbReference type="ChEBI" id="CHEBI:15377"/>
        <dbReference type="ChEBI" id="CHEBI:57318"/>
        <dbReference type="ChEBI" id="CHEBI:58856"/>
        <dbReference type="EC" id="4.2.1.17"/>
    </reaction>
</comment>
<keyword evidence="7" id="KW-0456">Lyase</keyword>
<dbReference type="GO" id="GO:0018812">
    <property type="term" value="F:3-hydroxyacyl-CoA dehydratase activity"/>
    <property type="evidence" value="ECO:0007669"/>
    <property type="project" value="RHEA"/>
</dbReference>
<name>A0A4R8S526_9MYCO</name>
<dbReference type="CDD" id="cd06558">
    <property type="entry name" value="crotonase-like"/>
    <property type="match status" value="1"/>
</dbReference>
<dbReference type="InterPro" id="IPR001753">
    <property type="entry name" value="Enoyl-CoA_hydra/iso"/>
</dbReference>
<evidence type="ECO:0000256" key="4">
    <source>
        <dbReference type="ARBA" id="ARBA00023709"/>
    </source>
</evidence>
<dbReference type="Gene3D" id="1.10.287.2460">
    <property type="match status" value="1"/>
</dbReference>
<protein>
    <submittedName>
        <fullName evidence="7">Putative enoyl-CoA hydratase echA8</fullName>
        <ecNumber evidence="7">4.2.1.17</ecNumber>
    </submittedName>
</protein>
<evidence type="ECO:0000256" key="6">
    <source>
        <dbReference type="RuleBase" id="RU003707"/>
    </source>
</evidence>
<dbReference type="Gene3D" id="3.90.226.10">
    <property type="entry name" value="2-enoyl-CoA Hydratase, Chain A, domain 1"/>
    <property type="match status" value="1"/>
</dbReference>
<comment type="function">
    <text evidence="1">Could possibly oxidize fatty acids using specific components.</text>
</comment>
<comment type="caution">
    <text evidence="7">The sequence shown here is derived from an EMBL/GenBank/DDBJ whole genome shotgun (WGS) entry which is preliminary data.</text>
</comment>
<gene>
    <name evidence="7" type="primary">echA8_4</name>
    <name evidence="7" type="ORF">DE4585_02143</name>
</gene>
<organism evidence="7 8">
    <name type="scientific">Mycobacteroides salmoniphilum</name>
    <dbReference type="NCBI Taxonomy" id="404941"/>
    <lineage>
        <taxon>Bacteria</taxon>
        <taxon>Bacillati</taxon>
        <taxon>Actinomycetota</taxon>
        <taxon>Actinomycetes</taxon>
        <taxon>Mycobacteriales</taxon>
        <taxon>Mycobacteriaceae</taxon>
        <taxon>Mycobacteroides</taxon>
    </lineage>
</organism>
<dbReference type="EC" id="4.2.1.17" evidence="7"/>